<evidence type="ECO:0008006" key="5">
    <source>
        <dbReference type="Google" id="ProtNLM"/>
    </source>
</evidence>
<feature type="signal peptide" evidence="2">
    <location>
        <begin position="1"/>
        <end position="19"/>
    </location>
</feature>
<dbReference type="PROSITE" id="PS51257">
    <property type="entry name" value="PROKAR_LIPOPROTEIN"/>
    <property type="match status" value="1"/>
</dbReference>
<proteinExistence type="predicted"/>
<name>A0ABZ2K945_9BACT</name>
<reference evidence="3 4" key="1">
    <citation type="submission" date="2021-12" db="EMBL/GenBank/DDBJ databases">
        <title>Discovery of the Pendulisporaceae a myxobacterial family with distinct sporulation behavior and unique specialized metabolism.</title>
        <authorList>
            <person name="Garcia R."/>
            <person name="Popoff A."/>
            <person name="Bader C.D."/>
            <person name="Loehr J."/>
            <person name="Walesch S."/>
            <person name="Walt C."/>
            <person name="Boldt J."/>
            <person name="Bunk B."/>
            <person name="Haeckl F.J.F.P.J."/>
            <person name="Gunesch A.P."/>
            <person name="Birkelbach J."/>
            <person name="Nuebel U."/>
            <person name="Pietschmann T."/>
            <person name="Bach T."/>
            <person name="Mueller R."/>
        </authorList>
    </citation>
    <scope>NUCLEOTIDE SEQUENCE [LARGE SCALE GENOMIC DNA]</scope>
    <source>
        <strain evidence="3 4">MSr12523</strain>
    </source>
</reference>
<dbReference type="Proteomes" id="UP001379533">
    <property type="component" value="Chromosome"/>
</dbReference>
<feature type="chain" id="PRO_5046528196" description="YtkA-like domain-containing protein" evidence="2">
    <location>
        <begin position="20"/>
        <end position="219"/>
    </location>
</feature>
<sequence length="219" mass="22850">MANTSFRAFGIASSLSCLALLISTSCSDSDDNKSPSPLTCANPGGAVSGAADSHCGSSATTIESAACTGSGTTAFSPGLHIAHHDAGHEEDGGAGEYGPTLSNTEGDDDECKYHVKWAPASDTQVCANGDVYFDVTVTTKVDGTPARNVPVRPDSFLNDTHPSVPRNTGYKETSPGVYRVGPVRFDASGNWTVRFHFHEECVDGEHSPHGHAAFYVSVP</sequence>
<keyword evidence="2" id="KW-0732">Signal</keyword>
<feature type="region of interest" description="Disordered" evidence="1">
    <location>
        <begin position="83"/>
        <end position="105"/>
    </location>
</feature>
<evidence type="ECO:0000256" key="1">
    <source>
        <dbReference type="SAM" id="MobiDB-lite"/>
    </source>
</evidence>
<dbReference type="EMBL" id="CP089982">
    <property type="protein sequence ID" value="WXA93847.1"/>
    <property type="molecule type" value="Genomic_DNA"/>
</dbReference>
<accession>A0ABZ2K945</accession>
<dbReference type="RefSeq" id="WP_394844447.1">
    <property type="nucleotide sequence ID" value="NZ_CP089982.1"/>
</dbReference>
<evidence type="ECO:0000313" key="4">
    <source>
        <dbReference type="Proteomes" id="UP001379533"/>
    </source>
</evidence>
<feature type="region of interest" description="Disordered" evidence="1">
    <location>
        <begin position="149"/>
        <end position="175"/>
    </location>
</feature>
<evidence type="ECO:0000256" key="2">
    <source>
        <dbReference type="SAM" id="SignalP"/>
    </source>
</evidence>
<keyword evidence="4" id="KW-1185">Reference proteome</keyword>
<evidence type="ECO:0000313" key="3">
    <source>
        <dbReference type="EMBL" id="WXA93847.1"/>
    </source>
</evidence>
<organism evidence="3 4">
    <name type="scientific">Pendulispora brunnea</name>
    <dbReference type="NCBI Taxonomy" id="2905690"/>
    <lineage>
        <taxon>Bacteria</taxon>
        <taxon>Pseudomonadati</taxon>
        <taxon>Myxococcota</taxon>
        <taxon>Myxococcia</taxon>
        <taxon>Myxococcales</taxon>
        <taxon>Sorangiineae</taxon>
        <taxon>Pendulisporaceae</taxon>
        <taxon>Pendulispora</taxon>
    </lineage>
</organism>
<gene>
    <name evidence="3" type="ORF">LZC95_46260</name>
</gene>
<protein>
    <recommendedName>
        <fullName evidence="5">YtkA-like domain-containing protein</fullName>
    </recommendedName>
</protein>